<dbReference type="AlphaFoldDB" id="A0AB40AJY7"/>
<keyword evidence="11 17" id="KW-0376">Hydrogen peroxide</keyword>
<proteinExistence type="inferred from homology"/>
<dbReference type="InterPro" id="IPR033905">
    <property type="entry name" value="Secretory_peroxidase"/>
</dbReference>
<dbReference type="FunFam" id="1.10.420.10:FF:000006">
    <property type="entry name" value="Peroxidase"/>
    <property type="match status" value="1"/>
</dbReference>
<comment type="catalytic activity">
    <reaction evidence="1 17">
        <text>2 a phenolic donor + H2O2 = 2 a phenolic radical donor + 2 H2O</text>
        <dbReference type="Rhea" id="RHEA:56136"/>
        <dbReference type="ChEBI" id="CHEBI:15377"/>
        <dbReference type="ChEBI" id="CHEBI:16240"/>
        <dbReference type="ChEBI" id="CHEBI:139520"/>
        <dbReference type="ChEBI" id="CHEBI:139521"/>
        <dbReference type="EC" id="1.11.1.7"/>
    </reaction>
</comment>
<evidence type="ECO:0000256" key="5">
    <source>
        <dbReference type="ARBA" id="ARBA00022723"/>
    </source>
</evidence>
<comment type="cofactor">
    <cofactor evidence="14 17">
        <name>Ca(2+)</name>
        <dbReference type="ChEBI" id="CHEBI:29108"/>
    </cofactor>
    <text evidence="14 17">Binds 2 calcium ions per subunit.</text>
</comment>
<keyword evidence="17" id="KW-0964">Secreted</keyword>
<dbReference type="InterPro" id="IPR010255">
    <property type="entry name" value="Haem_peroxidase_sf"/>
</dbReference>
<accession>A0AB40AJY7</accession>
<keyword evidence="7 17" id="KW-0560">Oxidoreductase</keyword>
<dbReference type="RefSeq" id="XP_039115064.1">
    <property type="nucleotide sequence ID" value="XM_039259130.1"/>
</dbReference>
<feature type="chain" id="PRO_5044046231" description="Peroxidase" evidence="17">
    <location>
        <begin position="25"/>
        <end position="326"/>
    </location>
</feature>
<dbReference type="CDD" id="cd00693">
    <property type="entry name" value="secretory_peroxidase"/>
    <property type="match status" value="1"/>
</dbReference>
<dbReference type="PRINTS" id="PR00458">
    <property type="entry name" value="PEROXIDASE"/>
</dbReference>
<keyword evidence="4 17" id="KW-0349">Heme</keyword>
<keyword evidence="9 16" id="KW-1015">Disulfide bond</keyword>
<dbReference type="GO" id="GO:0006979">
    <property type="term" value="P:response to oxidative stress"/>
    <property type="evidence" value="ECO:0007669"/>
    <property type="project" value="UniProtKB-UniRule"/>
</dbReference>
<keyword evidence="6 14" id="KW-0106">Calcium</keyword>
<evidence type="ECO:0000256" key="12">
    <source>
        <dbReference type="PIRSR" id="PIRSR600823-1"/>
    </source>
</evidence>
<comment type="subcellular location">
    <subcellularLocation>
        <location evidence="17">Secreted</location>
    </subcellularLocation>
</comment>
<feature type="binding site" evidence="13">
    <location>
        <position position="163"/>
    </location>
    <ligand>
        <name>substrate</name>
    </ligand>
</feature>
<feature type="binding site" evidence="14">
    <location>
        <position position="72"/>
    </location>
    <ligand>
        <name>Ca(2+)</name>
        <dbReference type="ChEBI" id="CHEBI:29108"/>
        <label>1</label>
    </ligand>
</feature>
<keyword evidence="17" id="KW-0732">Signal</keyword>
<dbReference type="InterPro" id="IPR000823">
    <property type="entry name" value="Peroxidase_pln"/>
</dbReference>
<feature type="disulfide bond" evidence="16">
    <location>
        <begin position="121"/>
        <end position="322"/>
    </location>
</feature>
<organism evidence="19 20">
    <name type="scientific">Dioscorea cayennensis subsp. rotundata</name>
    <name type="common">White Guinea yam</name>
    <name type="synonym">Dioscorea rotundata</name>
    <dbReference type="NCBI Taxonomy" id="55577"/>
    <lineage>
        <taxon>Eukaryota</taxon>
        <taxon>Viridiplantae</taxon>
        <taxon>Streptophyta</taxon>
        <taxon>Embryophyta</taxon>
        <taxon>Tracheophyta</taxon>
        <taxon>Spermatophyta</taxon>
        <taxon>Magnoliopsida</taxon>
        <taxon>Liliopsida</taxon>
        <taxon>Dioscoreales</taxon>
        <taxon>Dioscoreaceae</taxon>
        <taxon>Dioscorea</taxon>
    </lineage>
</organism>
<dbReference type="GO" id="GO:0005576">
    <property type="term" value="C:extracellular region"/>
    <property type="evidence" value="ECO:0007669"/>
    <property type="project" value="UniProtKB-SubCell"/>
</dbReference>
<dbReference type="FunFam" id="1.10.520.10:FF:000001">
    <property type="entry name" value="Peroxidase"/>
    <property type="match status" value="1"/>
</dbReference>
<feature type="disulfide bond" evidence="16">
    <location>
        <begin position="200"/>
        <end position="232"/>
    </location>
</feature>
<feature type="binding site" evidence="14">
    <location>
        <position position="246"/>
    </location>
    <ligand>
        <name>Ca(2+)</name>
        <dbReference type="ChEBI" id="CHEBI:29108"/>
        <label>2</label>
    </ligand>
</feature>
<dbReference type="Proteomes" id="UP001515500">
    <property type="component" value="Chromosome 19"/>
</dbReference>
<evidence type="ECO:0000313" key="19">
    <source>
        <dbReference type="Proteomes" id="UP001515500"/>
    </source>
</evidence>
<reference evidence="20" key="1">
    <citation type="submission" date="2025-08" db="UniProtKB">
        <authorList>
            <consortium name="RefSeq"/>
        </authorList>
    </citation>
    <scope>IDENTIFICATION</scope>
</reference>
<dbReference type="GO" id="GO:0140825">
    <property type="term" value="F:lactoperoxidase activity"/>
    <property type="evidence" value="ECO:0007669"/>
    <property type="project" value="UniProtKB-EC"/>
</dbReference>
<comment type="similarity">
    <text evidence="2">Belongs to the peroxidase family. Ascorbate peroxidase subfamily.</text>
</comment>
<feature type="binding site" evidence="14">
    <location>
        <position position="67"/>
    </location>
    <ligand>
        <name>Ca(2+)</name>
        <dbReference type="ChEBI" id="CHEBI:29108"/>
        <label>1</label>
    </ligand>
</feature>
<dbReference type="InterPro" id="IPR002016">
    <property type="entry name" value="Haem_peroxidase"/>
</dbReference>
<feature type="domain" description="Plant heme peroxidase family profile" evidence="18">
    <location>
        <begin position="25"/>
        <end position="326"/>
    </location>
</feature>
<dbReference type="GO" id="GO:0020037">
    <property type="term" value="F:heme binding"/>
    <property type="evidence" value="ECO:0007669"/>
    <property type="project" value="UniProtKB-UniRule"/>
</dbReference>
<evidence type="ECO:0000256" key="8">
    <source>
        <dbReference type="ARBA" id="ARBA00023004"/>
    </source>
</evidence>
<dbReference type="PRINTS" id="PR00461">
    <property type="entry name" value="PLPEROXIDASE"/>
</dbReference>
<feature type="binding site" evidence="14">
    <location>
        <position position="74"/>
    </location>
    <ligand>
        <name>Ca(2+)</name>
        <dbReference type="ChEBI" id="CHEBI:29108"/>
        <label>1</label>
    </ligand>
</feature>
<protein>
    <recommendedName>
        <fullName evidence="17">Peroxidase</fullName>
        <ecNumber evidence="17">1.11.1.7</ecNumber>
    </recommendedName>
</protein>
<comment type="cofactor">
    <cofactor evidence="14 17">
        <name>heme b</name>
        <dbReference type="ChEBI" id="CHEBI:60344"/>
    </cofactor>
    <text evidence="14 17">Binds 1 heme b (iron(II)-protoporphyrin IX) group per subunit.</text>
</comment>
<gene>
    <name evidence="20" type="primary">LOC120250323</name>
</gene>
<feature type="binding site" evidence="14">
    <location>
        <position position="70"/>
    </location>
    <ligand>
        <name>Ca(2+)</name>
        <dbReference type="ChEBI" id="CHEBI:29108"/>
        <label>1</label>
    </ligand>
</feature>
<comment type="similarity">
    <text evidence="17">Belongs to the peroxidase family. Classical plant (class III) peroxidase subfamily.</text>
</comment>
<dbReference type="Gene3D" id="1.10.520.10">
    <property type="match status" value="1"/>
</dbReference>
<name>A0AB40AJY7_DIOCR</name>
<feature type="binding site" evidence="14">
    <location>
        <position position="76"/>
    </location>
    <ligand>
        <name>Ca(2+)</name>
        <dbReference type="ChEBI" id="CHEBI:29108"/>
        <label>1</label>
    </ligand>
</feature>
<dbReference type="InterPro" id="IPR019794">
    <property type="entry name" value="Peroxidases_AS"/>
</dbReference>
<feature type="active site" description="Proton acceptor" evidence="12">
    <location>
        <position position="66"/>
    </location>
</feature>
<dbReference type="PROSITE" id="PS50873">
    <property type="entry name" value="PEROXIDASE_4"/>
    <property type="match status" value="1"/>
</dbReference>
<comment type="function">
    <text evidence="17">Removal of H(2)O(2), oxidation of toxic reductants, biosynthesis and degradation of lignin, suberization, auxin catabolism, response to environmental stresses such as wounding, pathogen attack and oxidative stress.</text>
</comment>
<keyword evidence="5 14" id="KW-0479">Metal-binding</keyword>
<evidence type="ECO:0000313" key="20">
    <source>
        <dbReference type="RefSeq" id="XP_039115064.1"/>
    </source>
</evidence>
<keyword evidence="19" id="KW-1185">Reference proteome</keyword>
<dbReference type="EC" id="1.11.1.7" evidence="17"/>
<evidence type="ECO:0000256" key="16">
    <source>
        <dbReference type="PIRSR" id="PIRSR600823-5"/>
    </source>
</evidence>
<dbReference type="PROSITE" id="PS00435">
    <property type="entry name" value="PEROXIDASE_1"/>
    <property type="match status" value="1"/>
</dbReference>
<evidence type="ECO:0000256" key="2">
    <source>
        <dbReference type="ARBA" id="ARBA00006873"/>
    </source>
</evidence>
<feature type="disulfide bond" evidence="16">
    <location>
        <begin position="35"/>
        <end position="115"/>
    </location>
</feature>
<feature type="signal peptide" evidence="17">
    <location>
        <begin position="1"/>
        <end position="24"/>
    </location>
</feature>
<evidence type="ECO:0000256" key="11">
    <source>
        <dbReference type="ARBA" id="ARBA00023324"/>
    </source>
</evidence>
<dbReference type="Pfam" id="PF00141">
    <property type="entry name" value="peroxidase"/>
    <property type="match status" value="1"/>
</dbReference>
<feature type="binding site" evidence="14">
    <location>
        <position position="88"/>
    </location>
    <ligand>
        <name>Ca(2+)</name>
        <dbReference type="ChEBI" id="CHEBI:29108"/>
        <label>1</label>
    </ligand>
</feature>
<dbReference type="PANTHER" id="PTHR31517">
    <property type="match status" value="1"/>
</dbReference>
<dbReference type="InterPro" id="IPR019793">
    <property type="entry name" value="Peroxidases_heam-ligand_BS"/>
</dbReference>
<keyword evidence="8 14" id="KW-0408">Iron</keyword>
<dbReference type="PROSITE" id="PS00436">
    <property type="entry name" value="PEROXIDASE_2"/>
    <property type="match status" value="1"/>
</dbReference>
<sequence length="326" mass="35037">MSLRSGDMLIVLLVCLCLFSPLDAQLQVGFYKKSCPNAELIVRDEVRKAIIKNGGLAAGLVRLHFHDAFVRGADGSVLIDSTANNSAEKSAPPNNPSLRGFEVIDSAKKRLESVCKGTVSCADILAFAARDSVRFSMGLPYSVPSGRRDGRVSLASEALSNLPPPILNLNQLTQNFASKGLTQDEMITLTGAHSIGRSHCNAFTNRLYNFNSTGRQDPGLDPTYAAQLKRSCPNNSSSANLVVPLDPISPTIFDTNFYKLILAKRGLFTSDESLISTPATAAKVRANANNANVFKQKFSAAMVKMGKIGVLTGKQGEIRSVCNKIN</sequence>
<evidence type="ECO:0000256" key="4">
    <source>
        <dbReference type="ARBA" id="ARBA00022617"/>
    </source>
</evidence>
<evidence type="ECO:0000256" key="10">
    <source>
        <dbReference type="ARBA" id="ARBA00023180"/>
    </source>
</evidence>
<feature type="binding site" description="axial binding residue" evidence="14">
    <location>
        <position position="193"/>
    </location>
    <ligand>
        <name>heme b</name>
        <dbReference type="ChEBI" id="CHEBI:60344"/>
    </ligand>
    <ligandPart>
        <name>Fe</name>
        <dbReference type="ChEBI" id="CHEBI:18248"/>
    </ligandPart>
</feature>
<evidence type="ECO:0000256" key="17">
    <source>
        <dbReference type="RuleBase" id="RU362060"/>
    </source>
</evidence>
<evidence type="ECO:0000256" key="15">
    <source>
        <dbReference type="PIRSR" id="PIRSR600823-4"/>
    </source>
</evidence>
<evidence type="ECO:0000259" key="18">
    <source>
        <dbReference type="PROSITE" id="PS50873"/>
    </source>
</evidence>
<keyword evidence="10" id="KW-0325">Glycoprotein</keyword>
<keyword evidence="3 17" id="KW-0575">Peroxidase</keyword>
<dbReference type="GO" id="GO:0046872">
    <property type="term" value="F:metal ion binding"/>
    <property type="evidence" value="ECO:0007669"/>
    <property type="project" value="UniProtKB-UniRule"/>
</dbReference>
<feature type="binding site" evidence="14">
    <location>
        <position position="254"/>
    </location>
    <ligand>
        <name>Ca(2+)</name>
        <dbReference type="ChEBI" id="CHEBI:29108"/>
        <label>2</label>
    </ligand>
</feature>
<dbReference type="PANTHER" id="PTHR31517:SF84">
    <property type="entry name" value="PEROXIDASE"/>
    <property type="match status" value="1"/>
</dbReference>
<dbReference type="GO" id="GO:0042744">
    <property type="term" value="P:hydrogen peroxide catabolic process"/>
    <property type="evidence" value="ECO:0007669"/>
    <property type="project" value="UniProtKB-KW"/>
</dbReference>
<evidence type="ECO:0000256" key="7">
    <source>
        <dbReference type="ARBA" id="ARBA00023002"/>
    </source>
</evidence>
<evidence type="ECO:0000256" key="6">
    <source>
        <dbReference type="ARBA" id="ARBA00022837"/>
    </source>
</evidence>
<dbReference type="Gene3D" id="1.10.420.10">
    <property type="entry name" value="Peroxidase, domain 2"/>
    <property type="match status" value="1"/>
</dbReference>
<evidence type="ECO:0000256" key="3">
    <source>
        <dbReference type="ARBA" id="ARBA00022559"/>
    </source>
</evidence>
<evidence type="ECO:0000256" key="9">
    <source>
        <dbReference type="ARBA" id="ARBA00023157"/>
    </source>
</evidence>
<evidence type="ECO:0000256" key="13">
    <source>
        <dbReference type="PIRSR" id="PIRSR600823-2"/>
    </source>
</evidence>
<evidence type="ECO:0000256" key="1">
    <source>
        <dbReference type="ARBA" id="ARBA00000189"/>
    </source>
</evidence>
<dbReference type="SUPFAM" id="SSF48113">
    <property type="entry name" value="Heme-dependent peroxidases"/>
    <property type="match status" value="1"/>
</dbReference>
<feature type="site" description="Transition state stabilizer" evidence="15">
    <location>
        <position position="62"/>
    </location>
</feature>
<dbReference type="GeneID" id="120250323"/>
<evidence type="ECO:0000256" key="14">
    <source>
        <dbReference type="PIRSR" id="PIRSR600823-3"/>
    </source>
</evidence>